<reference evidence="2" key="1">
    <citation type="submission" date="2023-08" db="EMBL/GenBank/DDBJ databases">
        <authorList>
            <person name="Audoor S."/>
            <person name="Bilcke G."/>
        </authorList>
    </citation>
    <scope>NUCLEOTIDE SEQUENCE</scope>
</reference>
<feature type="region of interest" description="Disordered" evidence="1">
    <location>
        <begin position="1"/>
        <end position="30"/>
    </location>
</feature>
<dbReference type="Proteomes" id="UP001295423">
    <property type="component" value="Unassembled WGS sequence"/>
</dbReference>
<feature type="region of interest" description="Disordered" evidence="1">
    <location>
        <begin position="100"/>
        <end position="128"/>
    </location>
</feature>
<evidence type="ECO:0000313" key="2">
    <source>
        <dbReference type="EMBL" id="CAJ1937111.1"/>
    </source>
</evidence>
<sequence length="243" mass="26181">MKLEAQTLYDSIDQSVDGPEEYHPPLSPASGAESLFLAGLTTSFSPDDLSKQLRKNQSASSSVSLNTTATDDFMTAAGTVDDLFMDLPRERFAIPEMDDEDEDMMAKKKSNKTTMPPKEPLNTTTTESHPDAAANVYEGAKGVWAWGKGVAVFSPFMGMAEAVAGKALEVAGTNMEALDSNIKPQLRNFDSGILNPAIEKVTEVMLGAAGKAEEIVKPIFVLILSPFKMLEQQPSSETPEVTN</sequence>
<dbReference type="EMBL" id="CAKOGP040000602">
    <property type="protein sequence ID" value="CAJ1937111.1"/>
    <property type="molecule type" value="Genomic_DNA"/>
</dbReference>
<accession>A0AAD2CKT5</accession>
<comment type="caution">
    <text evidence="2">The sequence shown here is derived from an EMBL/GenBank/DDBJ whole genome shotgun (WGS) entry which is preliminary data.</text>
</comment>
<name>A0AAD2CKT5_9STRA</name>
<keyword evidence="3" id="KW-1185">Reference proteome</keyword>
<organism evidence="2 3">
    <name type="scientific">Cylindrotheca closterium</name>
    <dbReference type="NCBI Taxonomy" id="2856"/>
    <lineage>
        <taxon>Eukaryota</taxon>
        <taxon>Sar</taxon>
        <taxon>Stramenopiles</taxon>
        <taxon>Ochrophyta</taxon>
        <taxon>Bacillariophyta</taxon>
        <taxon>Bacillariophyceae</taxon>
        <taxon>Bacillariophycidae</taxon>
        <taxon>Bacillariales</taxon>
        <taxon>Bacillariaceae</taxon>
        <taxon>Cylindrotheca</taxon>
    </lineage>
</organism>
<evidence type="ECO:0000256" key="1">
    <source>
        <dbReference type="SAM" id="MobiDB-lite"/>
    </source>
</evidence>
<proteinExistence type="predicted"/>
<gene>
    <name evidence="2" type="ORF">CYCCA115_LOCUS5515</name>
</gene>
<protein>
    <submittedName>
        <fullName evidence="2">Uncharacterized protein</fullName>
    </submittedName>
</protein>
<evidence type="ECO:0000313" key="3">
    <source>
        <dbReference type="Proteomes" id="UP001295423"/>
    </source>
</evidence>
<dbReference type="AlphaFoldDB" id="A0AAD2CKT5"/>